<reference evidence="2 3" key="1">
    <citation type="submission" date="2019-07" db="EMBL/GenBank/DDBJ databases">
        <title>Genomic Encyclopedia of Archaeal and Bacterial Type Strains, Phase II (KMG-II): from individual species to whole genera.</title>
        <authorList>
            <person name="Goeker M."/>
        </authorList>
    </citation>
    <scope>NUCLEOTIDE SEQUENCE [LARGE SCALE GENOMIC DNA]</scope>
    <source>
        <strain evidence="2 3">DSM 46842</strain>
    </source>
</reference>
<accession>A0A5S5CR22</accession>
<dbReference type="EMBL" id="VNHW01000014">
    <property type="protein sequence ID" value="TYP84639.1"/>
    <property type="molecule type" value="Genomic_DNA"/>
</dbReference>
<organism evidence="2 3">
    <name type="scientific">Blastococcus xanthinilyticus</name>
    <dbReference type="NCBI Taxonomy" id="1564164"/>
    <lineage>
        <taxon>Bacteria</taxon>
        <taxon>Bacillati</taxon>
        <taxon>Actinomycetota</taxon>
        <taxon>Actinomycetes</taxon>
        <taxon>Geodermatophilales</taxon>
        <taxon>Geodermatophilaceae</taxon>
        <taxon>Blastococcus</taxon>
    </lineage>
</organism>
<sequence>MTRTRHDERPESASLVAARQLAEEAHHHRLPDRRGVPARRRPHVPSAPTVRGPGADPTDAGS</sequence>
<gene>
    <name evidence="2" type="ORF">BD833_11468</name>
</gene>
<evidence type="ECO:0000313" key="3">
    <source>
        <dbReference type="Proteomes" id="UP000322499"/>
    </source>
</evidence>
<comment type="caution">
    <text evidence="2">The sequence shown here is derived from an EMBL/GenBank/DDBJ whole genome shotgun (WGS) entry which is preliminary data.</text>
</comment>
<evidence type="ECO:0000256" key="1">
    <source>
        <dbReference type="SAM" id="MobiDB-lite"/>
    </source>
</evidence>
<keyword evidence="3" id="KW-1185">Reference proteome</keyword>
<proteinExistence type="predicted"/>
<protein>
    <submittedName>
        <fullName evidence="2">Uncharacterized protein</fullName>
    </submittedName>
</protein>
<feature type="region of interest" description="Disordered" evidence="1">
    <location>
        <begin position="24"/>
        <end position="62"/>
    </location>
</feature>
<dbReference type="AlphaFoldDB" id="A0A5S5CR22"/>
<feature type="compositionally biased region" description="Basic residues" evidence="1">
    <location>
        <begin position="27"/>
        <end position="43"/>
    </location>
</feature>
<dbReference type="RefSeq" id="WP_166534664.1">
    <property type="nucleotide sequence ID" value="NZ_VNHW01000014.1"/>
</dbReference>
<dbReference type="Proteomes" id="UP000322499">
    <property type="component" value="Unassembled WGS sequence"/>
</dbReference>
<name>A0A5S5CR22_9ACTN</name>
<evidence type="ECO:0000313" key="2">
    <source>
        <dbReference type="EMBL" id="TYP84639.1"/>
    </source>
</evidence>